<dbReference type="PANTHER" id="PTHR45586">
    <property type="entry name" value="TPR REPEAT-CONTAINING PROTEIN PA4667"/>
    <property type="match status" value="1"/>
</dbReference>
<dbReference type="Proteomes" id="UP000717835">
    <property type="component" value="Unassembled WGS sequence"/>
</dbReference>
<feature type="repeat" description="TPR" evidence="3">
    <location>
        <begin position="542"/>
        <end position="575"/>
    </location>
</feature>
<protein>
    <submittedName>
        <fullName evidence="4">Tetratricopeptide repeat protein</fullName>
    </submittedName>
</protein>
<dbReference type="PANTHER" id="PTHR45586:SF1">
    <property type="entry name" value="LIPOPOLYSACCHARIDE ASSEMBLY PROTEIN B"/>
    <property type="match status" value="1"/>
</dbReference>
<dbReference type="Pfam" id="PF14559">
    <property type="entry name" value="TPR_19"/>
    <property type="match status" value="2"/>
</dbReference>
<sequence>MKHKLNRWLGVLLSVCLLVSCGMVRKGNGAGVLADAAMAIPADTLAPALQRKYDYFFLEAVRMKTLQKYDAAFDLLQHCLRIRPNAPSALFELSQYYMALKQEKQAVASLEKAVHYAPDNYWYAQGLVNLYQQQKETDKAVNLLEDMAVRFPDKLDPVYNLLDIYNRQQKYDRVLALLNRLEDKLGKSEQISMEKFRIYLQQEDRKNAFREMESLVAEYPNELRYQVVLGDVYLENGKMEEAHALYQKVLAEEPDNAMALYSMASYYEETGQKELYDQQLDTILLNRKVEPVTKLNVMRRLIVQNEQAGKDSTRIITLFDRIMEQDTDDANMPMLYAQYLLSKGMNKQSVPVLNKVLDIDPTNTAARMTLLGEAVRGEDYKEIIRLCEAGVESNPDMLEFYFYLAIAYNQAERTDDVLEISRKALTHVTKNSPKEVVSDFYAIIGDAWHMKKRDEEAYAAYDSALVYNPNNIGALNNYAYYLSLERKNLDKAEEMSYKTVKAEPQNATYLDTYAWILFEKGNYAQARLYIDQAMKSDGEKSAEVVEHCGDIYYMAGEVEDAVKYWQQALDMGSDSKTLKQKIKLRKYIREPEQKTE</sequence>
<reference evidence="4" key="2">
    <citation type="submission" date="2021-09" db="EMBL/GenBank/DDBJ databases">
        <authorList>
            <person name="Gilroy R."/>
        </authorList>
    </citation>
    <scope>NUCLEOTIDE SEQUENCE</scope>
    <source>
        <strain evidence="4">CHK55-1828</strain>
    </source>
</reference>
<proteinExistence type="predicted"/>
<evidence type="ECO:0000256" key="2">
    <source>
        <dbReference type="ARBA" id="ARBA00022803"/>
    </source>
</evidence>
<keyword evidence="2 3" id="KW-0802">TPR repeat</keyword>
<dbReference type="SUPFAM" id="SSF81901">
    <property type="entry name" value="HCP-like"/>
    <property type="match status" value="1"/>
</dbReference>
<reference evidence="4" key="1">
    <citation type="journal article" date="2021" name="PeerJ">
        <title>Extensive microbial diversity within the chicken gut microbiome revealed by metagenomics and culture.</title>
        <authorList>
            <person name="Gilroy R."/>
            <person name="Ravi A."/>
            <person name="Getino M."/>
            <person name="Pursley I."/>
            <person name="Horton D.L."/>
            <person name="Alikhan N.F."/>
            <person name="Baker D."/>
            <person name="Gharbi K."/>
            <person name="Hall N."/>
            <person name="Watson M."/>
            <person name="Adriaenssens E.M."/>
            <person name="Foster-Nyarko E."/>
            <person name="Jarju S."/>
            <person name="Secka A."/>
            <person name="Antonio M."/>
            <person name="Oren A."/>
            <person name="Chaudhuri R.R."/>
            <person name="La Ragione R."/>
            <person name="Hildebrand F."/>
            <person name="Pallen M.J."/>
        </authorList>
    </citation>
    <scope>NUCLEOTIDE SEQUENCE</scope>
    <source>
        <strain evidence="4">CHK55-1828</strain>
    </source>
</reference>
<dbReference type="InterPro" id="IPR019734">
    <property type="entry name" value="TPR_rpt"/>
</dbReference>
<dbReference type="Pfam" id="PF13432">
    <property type="entry name" value="TPR_16"/>
    <property type="match status" value="1"/>
</dbReference>
<dbReference type="EMBL" id="DYVX01000022">
    <property type="protein sequence ID" value="HJF91303.1"/>
    <property type="molecule type" value="Genomic_DNA"/>
</dbReference>
<dbReference type="AlphaFoldDB" id="A0A921HVL7"/>
<dbReference type="InterPro" id="IPR003107">
    <property type="entry name" value="HAT"/>
</dbReference>
<feature type="repeat" description="TPR" evidence="3">
    <location>
        <begin position="438"/>
        <end position="471"/>
    </location>
</feature>
<evidence type="ECO:0000313" key="4">
    <source>
        <dbReference type="EMBL" id="HJF91303.1"/>
    </source>
</evidence>
<gene>
    <name evidence="4" type="ORF">K8W02_02815</name>
</gene>
<dbReference type="InterPro" id="IPR051012">
    <property type="entry name" value="CellSynth/LPSAsmb/PSIAsmb"/>
</dbReference>
<accession>A0A921HVL7</accession>
<evidence type="ECO:0000256" key="1">
    <source>
        <dbReference type="ARBA" id="ARBA00022737"/>
    </source>
</evidence>
<evidence type="ECO:0000313" key="5">
    <source>
        <dbReference type="Proteomes" id="UP000717835"/>
    </source>
</evidence>
<feature type="repeat" description="TPR" evidence="3">
    <location>
        <begin position="223"/>
        <end position="256"/>
    </location>
</feature>
<dbReference type="Gene3D" id="1.25.40.10">
    <property type="entry name" value="Tetratricopeptide repeat domain"/>
    <property type="match status" value="3"/>
</dbReference>
<name>A0A921HVL7_9BACT</name>
<organism evidence="4 5">
    <name type="scientific">Mediterranea massiliensis</name>
    <dbReference type="NCBI Taxonomy" id="1841865"/>
    <lineage>
        <taxon>Bacteria</taxon>
        <taxon>Pseudomonadati</taxon>
        <taxon>Bacteroidota</taxon>
        <taxon>Bacteroidia</taxon>
        <taxon>Bacteroidales</taxon>
        <taxon>Bacteroidaceae</taxon>
        <taxon>Mediterranea</taxon>
    </lineage>
</organism>
<evidence type="ECO:0000256" key="3">
    <source>
        <dbReference type="PROSITE-ProRule" id="PRU00339"/>
    </source>
</evidence>
<feature type="repeat" description="TPR" evidence="3">
    <location>
        <begin position="87"/>
        <end position="120"/>
    </location>
</feature>
<dbReference type="SMART" id="SM00028">
    <property type="entry name" value="TPR"/>
    <property type="match status" value="6"/>
</dbReference>
<comment type="caution">
    <text evidence="4">The sequence shown here is derived from an EMBL/GenBank/DDBJ whole genome shotgun (WGS) entry which is preliminary data.</text>
</comment>
<dbReference type="PROSITE" id="PS50005">
    <property type="entry name" value="TPR"/>
    <property type="match status" value="4"/>
</dbReference>
<dbReference type="PROSITE" id="PS51257">
    <property type="entry name" value="PROKAR_LIPOPROTEIN"/>
    <property type="match status" value="1"/>
</dbReference>
<dbReference type="SUPFAM" id="SSF48452">
    <property type="entry name" value="TPR-like"/>
    <property type="match status" value="2"/>
</dbReference>
<dbReference type="RefSeq" id="WP_276826327.1">
    <property type="nucleotide sequence ID" value="NZ_CAWVFH010000003.1"/>
</dbReference>
<dbReference type="SMART" id="SM00386">
    <property type="entry name" value="HAT"/>
    <property type="match status" value="3"/>
</dbReference>
<dbReference type="InterPro" id="IPR011990">
    <property type="entry name" value="TPR-like_helical_dom_sf"/>
</dbReference>
<keyword evidence="1" id="KW-0677">Repeat</keyword>
<dbReference type="GO" id="GO:0006396">
    <property type="term" value="P:RNA processing"/>
    <property type="evidence" value="ECO:0007669"/>
    <property type="project" value="InterPro"/>
</dbReference>